<dbReference type="AlphaFoldDB" id="A0A7J6WX96"/>
<evidence type="ECO:0000256" key="3">
    <source>
        <dbReference type="ARBA" id="ARBA00022840"/>
    </source>
</evidence>
<dbReference type="FunFam" id="3.50.7.10:FF:000001">
    <property type="entry name" value="60 kDa chaperonin"/>
    <property type="match status" value="1"/>
</dbReference>
<dbReference type="PRINTS" id="PR00298">
    <property type="entry name" value="CHAPERONIN60"/>
</dbReference>
<dbReference type="CDD" id="cd03344">
    <property type="entry name" value="GroEL"/>
    <property type="match status" value="1"/>
</dbReference>
<keyword evidence="7" id="KW-1185">Reference proteome</keyword>
<dbReference type="NCBIfam" id="TIGR02348">
    <property type="entry name" value="GroEL"/>
    <property type="match status" value="1"/>
</dbReference>
<keyword evidence="4" id="KW-0143">Chaperone</keyword>
<dbReference type="InterPro" id="IPR001844">
    <property type="entry name" value="Cpn60/GroEL"/>
</dbReference>
<evidence type="ECO:0000256" key="1">
    <source>
        <dbReference type="ARBA" id="ARBA00006607"/>
    </source>
</evidence>
<dbReference type="InterPro" id="IPR027413">
    <property type="entry name" value="GROEL-like_equatorial_sf"/>
</dbReference>
<organism evidence="6 7">
    <name type="scientific">Thalictrum thalictroides</name>
    <name type="common">Rue-anemone</name>
    <name type="synonym">Anemone thalictroides</name>
    <dbReference type="NCBI Taxonomy" id="46969"/>
    <lineage>
        <taxon>Eukaryota</taxon>
        <taxon>Viridiplantae</taxon>
        <taxon>Streptophyta</taxon>
        <taxon>Embryophyta</taxon>
        <taxon>Tracheophyta</taxon>
        <taxon>Spermatophyta</taxon>
        <taxon>Magnoliopsida</taxon>
        <taxon>Ranunculales</taxon>
        <taxon>Ranunculaceae</taxon>
        <taxon>Thalictroideae</taxon>
        <taxon>Thalictrum</taxon>
    </lineage>
</organism>
<protein>
    <submittedName>
        <fullName evidence="6">60 kDa chaperonin</fullName>
    </submittedName>
</protein>
<dbReference type="SUPFAM" id="SSF54849">
    <property type="entry name" value="GroEL-intermediate domain like"/>
    <property type="match status" value="2"/>
</dbReference>
<gene>
    <name evidence="6" type="ORF">FRX31_008740</name>
</gene>
<dbReference type="InterPro" id="IPR027409">
    <property type="entry name" value="GroEL-like_apical_dom_sf"/>
</dbReference>
<dbReference type="Gene3D" id="1.10.560.10">
    <property type="entry name" value="GroEL-like equatorial domain"/>
    <property type="match status" value="1"/>
</dbReference>
<sequence length="550" mass="58166">MGSRNFTVRAGAKKISFDKDCRNALLAGIDKLADAVSVTLGPKGRNVILDGPGIPKVINDGVTIAQAIELSDSIENAGATLIQEVARRTNDSAGDGTTTAIILAREMVRSGLLAVASGANPISLKKGMEKTVQELLIVLRSKCRPVMGSEDIKAVASISAGNDEFVGNLIAEAVEKIGSDGIISIESSSSIETTVVVEEGMKIDKGYMSPHFVTNQDKSIVEFENAKVLVTDQRISSIKEIVPLLEKTAQLSVPLLIIAEDITNNVLATLVMNKLRGIANVAVIKCPGFGDGKKALLQDIALMTGADYLAGELGLGLEDVTSDQLGVAQKIIITNNATTIIADPTTKAEIRARIAQIKKDLSETDSSYLSRKLSERVAKLSGGVAVIKVGAPTEVELEDRKLRIEDAKNATFAAMDEGIAPGGGATFIHLSKYIPIIKDSMEDPDERIGADIISKALLIPAFSIASNAGVDGSVVVEKLQVCEWQTGYNAMTDKYENLFDAGVIDPCRVTRCALQNAASIAGIILLTQAVMVEKVKTPKPPLPLVPGISP</sequence>
<dbReference type="NCBIfam" id="NF009489">
    <property type="entry name" value="PRK12851.1"/>
    <property type="match status" value="1"/>
</dbReference>
<dbReference type="Pfam" id="PF00118">
    <property type="entry name" value="Cpn60_TCP1"/>
    <property type="match status" value="1"/>
</dbReference>
<dbReference type="Gene3D" id="3.50.7.10">
    <property type="entry name" value="GroEL"/>
    <property type="match status" value="1"/>
</dbReference>
<dbReference type="InterPro" id="IPR018370">
    <property type="entry name" value="Chaperonin_Cpn60_CS"/>
</dbReference>
<dbReference type="EMBL" id="JABWDY010009121">
    <property type="protein sequence ID" value="KAF5201673.1"/>
    <property type="molecule type" value="Genomic_DNA"/>
</dbReference>
<evidence type="ECO:0000313" key="6">
    <source>
        <dbReference type="EMBL" id="KAF5201673.1"/>
    </source>
</evidence>
<reference evidence="6 7" key="1">
    <citation type="submission" date="2020-06" db="EMBL/GenBank/DDBJ databases">
        <title>Transcriptomic and genomic resources for Thalictrum thalictroides and T. hernandezii: Facilitating candidate gene discovery in an emerging model plant lineage.</title>
        <authorList>
            <person name="Arias T."/>
            <person name="Riano-Pachon D.M."/>
            <person name="Di Stilio V.S."/>
        </authorList>
    </citation>
    <scope>NUCLEOTIDE SEQUENCE [LARGE SCALE GENOMIC DNA]</scope>
    <source>
        <strain evidence="7">cv. WT478/WT964</strain>
        <tissue evidence="6">Leaves</tissue>
    </source>
</reference>
<dbReference type="GO" id="GO:0005524">
    <property type="term" value="F:ATP binding"/>
    <property type="evidence" value="ECO:0007669"/>
    <property type="project" value="UniProtKB-KW"/>
</dbReference>
<dbReference type="GO" id="GO:0140662">
    <property type="term" value="F:ATP-dependent protein folding chaperone"/>
    <property type="evidence" value="ECO:0007669"/>
    <property type="project" value="InterPro"/>
</dbReference>
<keyword evidence="3" id="KW-0067">ATP-binding</keyword>
<proteinExistence type="inferred from homology"/>
<evidence type="ECO:0000256" key="2">
    <source>
        <dbReference type="ARBA" id="ARBA00022741"/>
    </source>
</evidence>
<dbReference type="OrthoDB" id="1733909at2759"/>
<dbReference type="InterPro" id="IPR002423">
    <property type="entry name" value="Cpn60/GroEL/TCP-1"/>
</dbReference>
<dbReference type="NCBIfam" id="NF009487">
    <property type="entry name" value="PRK12849.1"/>
    <property type="match status" value="1"/>
</dbReference>
<comment type="caution">
    <text evidence="6">The sequence shown here is derived from an EMBL/GenBank/DDBJ whole genome shotgun (WGS) entry which is preliminary data.</text>
</comment>
<dbReference type="SUPFAM" id="SSF48592">
    <property type="entry name" value="GroEL equatorial domain-like"/>
    <property type="match status" value="1"/>
</dbReference>
<dbReference type="NCBIfam" id="NF000592">
    <property type="entry name" value="PRK00013.1"/>
    <property type="match status" value="1"/>
</dbReference>
<dbReference type="InterPro" id="IPR027410">
    <property type="entry name" value="TCP-1-like_intermed_sf"/>
</dbReference>
<dbReference type="PROSITE" id="PS00296">
    <property type="entry name" value="CHAPERONINS_CPN60"/>
    <property type="match status" value="1"/>
</dbReference>
<evidence type="ECO:0000256" key="4">
    <source>
        <dbReference type="ARBA" id="ARBA00023186"/>
    </source>
</evidence>
<dbReference type="GO" id="GO:0042026">
    <property type="term" value="P:protein refolding"/>
    <property type="evidence" value="ECO:0007669"/>
    <property type="project" value="InterPro"/>
</dbReference>
<comment type="similarity">
    <text evidence="1 5">Belongs to the chaperonin (HSP60) family.</text>
</comment>
<keyword evidence="2" id="KW-0547">Nucleotide-binding</keyword>
<dbReference type="NCBIfam" id="NF009488">
    <property type="entry name" value="PRK12850.1"/>
    <property type="match status" value="1"/>
</dbReference>
<dbReference type="Gene3D" id="3.30.260.10">
    <property type="entry name" value="TCP-1-like chaperonin intermediate domain"/>
    <property type="match status" value="1"/>
</dbReference>
<accession>A0A7J6WX96</accession>
<dbReference type="Proteomes" id="UP000554482">
    <property type="component" value="Unassembled WGS sequence"/>
</dbReference>
<dbReference type="SUPFAM" id="SSF52029">
    <property type="entry name" value="GroEL apical domain-like"/>
    <property type="match status" value="1"/>
</dbReference>
<evidence type="ECO:0000256" key="5">
    <source>
        <dbReference type="RuleBase" id="RU000418"/>
    </source>
</evidence>
<dbReference type="PANTHER" id="PTHR45633">
    <property type="entry name" value="60 KDA HEAT SHOCK PROTEIN, MITOCHONDRIAL"/>
    <property type="match status" value="1"/>
</dbReference>
<name>A0A7J6WX96_THATH</name>
<evidence type="ECO:0000313" key="7">
    <source>
        <dbReference type="Proteomes" id="UP000554482"/>
    </source>
</evidence>